<organism evidence="2">
    <name type="scientific">Hemiselmis andersenii</name>
    <name type="common">Cryptophyte alga</name>
    <dbReference type="NCBI Taxonomy" id="464988"/>
    <lineage>
        <taxon>Eukaryota</taxon>
        <taxon>Cryptophyceae</taxon>
        <taxon>Cryptomonadales</taxon>
        <taxon>Hemiselmidaceae</taxon>
        <taxon>Hemiselmis</taxon>
    </lineage>
</organism>
<dbReference type="EMBL" id="HBFK01030608">
    <property type="protein sequence ID" value="CAD8752103.1"/>
    <property type="molecule type" value="Transcribed_RNA"/>
</dbReference>
<feature type="compositionally biased region" description="Basic and acidic residues" evidence="1">
    <location>
        <begin position="132"/>
        <end position="142"/>
    </location>
</feature>
<feature type="compositionally biased region" description="Basic and acidic residues" evidence="1">
    <location>
        <begin position="277"/>
        <end position="291"/>
    </location>
</feature>
<evidence type="ECO:0008006" key="3">
    <source>
        <dbReference type="Google" id="ProtNLM"/>
    </source>
</evidence>
<feature type="region of interest" description="Disordered" evidence="1">
    <location>
        <begin position="1"/>
        <end position="148"/>
    </location>
</feature>
<sequence>MGRKRALESSSEDEDEDEPLLASVAGGSPKKGGSSGRKGGKTSPTGEEERGSNSVASAGVKEAEADFSGSDEEERFLRIMASHGTPTSSPSKAPASSTGPGSSSKVVKAQNEASTKPASRSLAMPGSSEETAGEKAELHKVQDLGSASAKAEAGGSKVKFSRSVELMVPNVKKISRGTFILQCEDPTFDVEGDSGVIGTLKSSEAALQLDIKGQLFEGSIVPCNTMMLVDLGASECRVEAVMNDFVQLKPIANPHGDDVDVEDSDYDLEPINSDDGEPAKKSKGGKSDAKKVGKKSVKKKPTKKVSSKKTPKKK</sequence>
<dbReference type="GO" id="GO:0042023">
    <property type="term" value="P:DNA endoreduplication"/>
    <property type="evidence" value="ECO:0007669"/>
    <property type="project" value="InterPro"/>
</dbReference>
<accession>A0A6T8NSN5</accession>
<dbReference type="PANTHER" id="PTHR34810:SF1">
    <property type="entry name" value="DNA-BINDING PROTEIN BIN4"/>
    <property type="match status" value="1"/>
</dbReference>
<dbReference type="InterPro" id="IPR033246">
    <property type="entry name" value="BIN4"/>
</dbReference>
<evidence type="ECO:0000313" key="2">
    <source>
        <dbReference type="EMBL" id="CAD8752103.1"/>
    </source>
</evidence>
<dbReference type="GO" id="GO:0051276">
    <property type="term" value="P:chromosome organization"/>
    <property type="evidence" value="ECO:0007669"/>
    <property type="project" value="TreeGrafter"/>
</dbReference>
<feature type="compositionally biased region" description="Acidic residues" evidence="1">
    <location>
        <begin position="10"/>
        <end position="19"/>
    </location>
</feature>
<feature type="region of interest" description="Disordered" evidence="1">
    <location>
        <begin position="252"/>
        <end position="314"/>
    </location>
</feature>
<reference evidence="2" key="1">
    <citation type="submission" date="2021-01" db="EMBL/GenBank/DDBJ databases">
        <authorList>
            <person name="Corre E."/>
            <person name="Pelletier E."/>
            <person name="Niang G."/>
            <person name="Scheremetjew M."/>
            <person name="Finn R."/>
            <person name="Kale V."/>
            <person name="Holt S."/>
            <person name="Cochrane G."/>
            <person name="Meng A."/>
            <person name="Brown T."/>
            <person name="Cohen L."/>
        </authorList>
    </citation>
    <scope>NUCLEOTIDE SEQUENCE</scope>
    <source>
        <strain evidence="2">CCMP441</strain>
    </source>
</reference>
<evidence type="ECO:0000256" key="1">
    <source>
        <dbReference type="SAM" id="MobiDB-lite"/>
    </source>
</evidence>
<dbReference type="GO" id="GO:0003690">
    <property type="term" value="F:double-stranded DNA binding"/>
    <property type="evidence" value="ECO:0007669"/>
    <property type="project" value="InterPro"/>
</dbReference>
<name>A0A6T8NSN5_HEMAN</name>
<proteinExistence type="predicted"/>
<feature type="compositionally biased region" description="Acidic residues" evidence="1">
    <location>
        <begin position="259"/>
        <end position="276"/>
    </location>
</feature>
<dbReference type="AlphaFoldDB" id="A0A6T8NSN5"/>
<dbReference type="GO" id="GO:0005634">
    <property type="term" value="C:nucleus"/>
    <property type="evidence" value="ECO:0007669"/>
    <property type="project" value="TreeGrafter"/>
</dbReference>
<gene>
    <name evidence="2" type="ORF">HAND1043_LOCUS18609</name>
</gene>
<dbReference type="PANTHER" id="PTHR34810">
    <property type="entry name" value="DNA-BINDING PROTEIN BIN4"/>
    <property type="match status" value="1"/>
</dbReference>
<feature type="compositionally biased region" description="Basic residues" evidence="1">
    <location>
        <begin position="292"/>
        <end position="314"/>
    </location>
</feature>
<protein>
    <recommendedName>
        <fullName evidence="3">DNA-binding protein BIN4</fullName>
    </recommendedName>
</protein>
<feature type="compositionally biased region" description="Low complexity" evidence="1">
    <location>
        <begin position="84"/>
        <end position="105"/>
    </location>
</feature>
<dbReference type="GO" id="GO:0009330">
    <property type="term" value="C:DNA topoisomerase type II (double strand cut, ATP-hydrolyzing) complex"/>
    <property type="evidence" value="ECO:0007669"/>
    <property type="project" value="InterPro"/>
</dbReference>